<dbReference type="Proteomes" id="UP001209229">
    <property type="component" value="Unassembled WGS sequence"/>
</dbReference>
<dbReference type="InterPro" id="IPR046233">
    <property type="entry name" value="DUF6266"/>
</dbReference>
<name>A0AAE3M9C9_9BACT</name>
<dbReference type="AlphaFoldDB" id="A0AAE3M9C9"/>
<dbReference type="Pfam" id="PF19781">
    <property type="entry name" value="DUF6266"/>
    <property type="match status" value="1"/>
</dbReference>
<accession>A0AAE3M9C9</accession>
<protein>
    <submittedName>
        <fullName evidence="1">DUF6266 family protein</fullName>
    </submittedName>
</protein>
<evidence type="ECO:0000313" key="2">
    <source>
        <dbReference type="Proteomes" id="UP001209229"/>
    </source>
</evidence>
<gene>
    <name evidence="1" type="ORF">OM075_24640</name>
</gene>
<dbReference type="RefSeq" id="WP_301193218.1">
    <property type="nucleotide sequence ID" value="NZ_JAPDPJ010000156.1"/>
</dbReference>
<dbReference type="EMBL" id="JAPDPJ010000156">
    <property type="protein sequence ID" value="MCW3789671.1"/>
    <property type="molecule type" value="Genomic_DNA"/>
</dbReference>
<comment type="caution">
    <text evidence="1">The sequence shown here is derived from an EMBL/GenBank/DDBJ whole genome shotgun (WGS) entry which is preliminary data.</text>
</comment>
<keyword evidence="2" id="KW-1185">Reference proteome</keyword>
<sequence>MGKYENGAFGSFHGKVGNLVGSTWKGISYMKAKPKTGNKKASANQIKHRAKFMFATHFIQPLYPIVQVGFRKLDDKKTPKNAAMSEIMNYTITGEYPEFGINFRNLKLAKGCLPVPKSITIQLNENRVVFNWLQDTGSEDEIEEDALIKERSEDKIMLVTLAYGYPPIYTLHKYRRADLSGNVGLPDAPPGTEVHCYIAATSVGKNMNVSNSVYAGSVIIPE</sequence>
<reference evidence="1" key="1">
    <citation type="submission" date="2022-10" db="EMBL/GenBank/DDBJ databases">
        <authorList>
            <person name="Yu W.X."/>
        </authorList>
    </citation>
    <scope>NUCLEOTIDE SEQUENCE</scope>
    <source>
        <strain evidence="1">AAT</strain>
    </source>
</reference>
<proteinExistence type="predicted"/>
<organism evidence="1 2">
    <name type="scientific">Plebeiibacterium sediminum</name>
    <dbReference type="NCBI Taxonomy" id="2992112"/>
    <lineage>
        <taxon>Bacteria</taxon>
        <taxon>Pseudomonadati</taxon>
        <taxon>Bacteroidota</taxon>
        <taxon>Bacteroidia</taxon>
        <taxon>Marinilabiliales</taxon>
        <taxon>Marinilabiliaceae</taxon>
        <taxon>Plebeiibacterium</taxon>
    </lineage>
</organism>
<evidence type="ECO:0000313" key="1">
    <source>
        <dbReference type="EMBL" id="MCW3789671.1"/>
    </source>
</evidence>